<gene>
    <name evidence="1" type="ORF">NLJ89_g8025</name>
</gene>
<name>A0A9W8JTE3_9AGAR</name>
<comment type="caution">
    <text evidence="1">The sequence shown here is derived from an EMBL/GenBank/DDBJ whole genome shotgun (WGS) entry which is preliminary data.</text>
</comment>
<sequence length="435" mass="47698">MVTIAIDKLQSMKEVETQVGRVPKQSLYVVLTLIGTSTDIRTGRGDMQHKYELVVLHPSRILIGNEPLSVIDETGRTSYISRSDGLLHDSDGNLFPPFSPRYPRSELNPILINIAAATRVRRFERLHKNNFPPEFHQRAHDIMNAVLELHQAVLFTPTANSSAIQKTQGAIDVKSPEPASYDQPGHAAAAPTLRGCLRRNHSTEVLVVIEKWCFRVDLLSDASAKMSVLVTSVLKCRRGSERQKKLESNPKGPYTIVINFASQTSTSRIFAPMVETPADTTSFITSKNYLTAAGSLLATEARHASCVAPTIDKRCSPFDVGTSKPERSLHPCGSLPRSPPALPAANLSTPKPFLPTSSPECPSGRDAAVNRKSATSSATHLSFIGLDKDREIAAQIPQPARCTLWRQRTEKCRGIIVARPVVLASERGSRVDLMK</sequence>
<evidence type="ECO:0000313" key="1">
    <source>
        <dbReference type="EMBL" id="KAJ3504261.1"/>
    </source>
</evidence>
<evidence type="ECO:0000313" key="2">
    <source>
        <dbReference type="Proteomes" id="UP001148786"/>
    </source>
</evidence>
<keyword evidence="2" id="KW-1185">Reference proteome</keyword>
<proteinExistence type="predicted"/>
<dbReference type="OrthoDB" id="3216537at2759"/>
<accession>A0A9W8JTE3</accession>
<dbReference type="EMBL" id="JANKHO010001032">
    <property type="protein sequence ID" value="KAJ3504261.1"/>
    <property type="molecule type" value="Genomic_DNA"/>
</dbReference>
<organism evidence="1 2">
    <name type="scientific">Agrocybe chaxingu</name>
    <dbReference type="NCBI Taxonomy" id="84603"/>
    <lineage>
        <taxon>Eukaryota</taxon>
        <taxon>Fungi</taxon>
        <taxon>Dikarya</taxon>
        <taxon>Basidiomycota</taxon>
        <taxon>Agaricomycotina</taxon>
        <taxon>Agaricomycetes</taxon>
        <taxon>Agaricomycetidae</taxon>
        <taxon>Agaricales</taxon>
        <taxon>Agaricineae</taxon>
        <taxon>Strophariaceae</taxon>
        <taxon>Agrocybe</taxon>
    </lineage>
</organism>
<protein>
    <submittedName>
        <fullName evidence="1">Uncharacterized protein</fullName>
    </submittedName>
</protein>
<dbReference type="Proteomes" id="UP001148786">
    <property type="component" value="Unassembled WGS sequence"/>
</dbReference>
<reference evidence="1" key="1">
    <citation type="submission" date="2022-07" db="EMBL/GenBank/DDBJ databases">
        <title>Genome Sequence of Agrocybe chaxingu.</title>
        <authorList>
            <person name="Buettner E."/>
        </authorList>
    </citation>
    <scope>NUCLEOTIDE SEQUENCE</scope>
    <source>
        <strain evidence="1">MP-N11</strain>
    </source>
</reference>
<dbReference type="AlphaFoldDB" id="A0A9W8JTE3"/>